<dbReference type="EMBL" id="KZ679270">
    <property type="protein sequence ID" value="PTB36525.1"/>
    <property type="molecule type" value="Genomic_DNA"/>
</dbReference>
<dbReference type="OrthoDB" id="10622051at2759"/>
<gene>
    <name evidence="1" type="ORF">M441DRAFT_280641</name>
</gene>
<accession>A0A2T3YVD1</accession>
<organism evidence="1 2">
    <name type="scientific">Trichoderma asperellum (strain ATCC 204424 / CBS 433.97 / NBRC 101777)</name>
    <dbReference type="NCBI Taxonomy" id="1042311"/>
    <lineage>
        <taxon>Eukaryota</taxon>
        <taxon>Fungi</taxon>
        <taxon>Dikarya</taxon>
        <taxon>Ascomycota</taxon>
        <taxon>Pezizomycotina</taxon>
        <taxon>Sordariomycetes</taxon>
        <taxon>Hypocreomycetidae</taxon>
        <taxon>Hypocreales</taxon>
        <taxon>Hypocreaceae</taxon>
        <taxon>Trichoderma</taxon>
    </lineage>
</organism>
<dbReference type="Proteomes" id="UP000240493">
    <property type="component" value="Unassembled WGS sequence"/>
</dbReference>
<evidence type="ECO:0000313" key="2">
    <source>
        <dbReference type="Proteomes" id="UP000240493"/>
    </source>
</evidence>
<dbReference type="AlphaFoldDB" id="A0A2T3YVD1"/>
<keyword evidence="2" id="KW-1185">Reference proteome</keyword>
<proteinExistence type="predicted"/>
<sequence>MQKPRSGDAFNWHLLSSWPDFGLFPFFVSPLAPWATQSSLARAGLSWSCRLSPWTASPGNLARMPLLTSRASMRHRYARDMLTNENALPSSILVSIQEREGERESELLRYLGGYTGDFRTARAPE</sequence>
<protein>
    <submittedName>
        <fullName evidence="1">Uncharacterized protein</fullName>
    </submittedName>
</protein>
<reference evidence="1 2" key="1">
    <citation type="submission" date="2016-07" db="EMBL/GenBank/DDBJ databases">
        <title>Multiple horizontal gene transfer events from other fungi enriched the ability of initially mycotrophic Trichoderma (Ascomycota) to feed on dead plant biomass.</title>
        <authorList>
            <consortium name="DOE Joint Genome Institute"/>
            <person name="Aerts A."/>
            <person name="Atanasova L."/>
            <person name="Chenthamara K."/>
            <person name="Zhang J."/>
            <person name="Grujic M."/>
            <person name="Henrissat B."/>
            <person name="Kuo A."/>
            <person name="Salamov A."/>
            <person name="Lipzen A."/>
            <person name="Labutti K."/>
            <person name="Barry K."/>
            <person name="Miao Y."/>
            <person name="Rahimi M.J."/>
            <person name="Shen Q."/>
            <person name="Grigoriev I.V."/>
            <person name="Kubicek C.P."/>
            <person name="Druzhinina I.S."/>
        </authorList>
    </citation>
    <scope>NUCLEOTIDE SEQUENCE [LARGE SCALE GENOMIC DNA]</scope>
    <source>
        <strain evidence="1 2">CBS 433.97</strain>
    </source>
</reference>
<evidence type="ECO:0000313" key="1">
    <source>
        <dbReference type="EMBL" id="PTB36525.1"/>
    </source>
</evidence>
<name>A0A2T3YVD1_TRIA4</name>